<feature type="region of interest" description="Disordered" evidence="11">
    <location>
        <begin position="1"/>
        <end position="46"/>
    </location>
</feature>
<dbReference type="PROSITE" id="PS51897">
    <property type="entry name" value="ANNEXIN_2"/>
    <property type="match status" value="2"/>
</dbReference>
<evidence type="ECO:0000256" key="3">
    <source>
        <dbReference type="ARBA" id="ARBA00011738"/>
    </source>
</evidence>
<dbReference type="Proteomes" id="UP000279833">
    <property type="component" value="Unassembled WGS sequence"/>
</dbReference>
<evidence type="ECO:0000256" key="8">
    <source>
        <dbReference type="ARBA" id="ARBA00023216"/>
    </source>
</evidence>
<comment type="domain">
    <text evidence="10">A pair of annexin repeats may form one binding site for calcium and phospholipid.</text>
</comment>
<dbReference type="PANTHER" id="PTHR10502:SF102">
    <property type="entry name" value="ANNEXIN B11"/>
    <property type="match status" value="1"/>
</dbReference>
<keyword evidence="8 10" id="KW-0041">Annexin</keyword>
<dbReference type="GO" id="GO:0012506">
    <property type="term" value="C:vesicle membrane"/>
    <property type="evidence" value="ECO:0007669"/>
    <property type="project" value="TreeGrafter"/>
</dbReference>
<dbReference type="SMART" id="SM00335">
    <property type="entry name" value="ANX"/>
    <property type="match status" value="4"/>
</dbReference>
<dbReference type="GO" id="GO:0005576">
    <property type="term" value="C:extracellular region"/>
    <property type="evidence" value="ECO:0007669"/>
    <property type="project" value="UniProtKB-SubCell"/>
</dbReference>
<evidence type="ECO:0000256" key="6">
    <source>
        <dbReference type="ARBA" id="ARBA00022737"/>
    </source>
</evidence>
<dbReference type="PANTHER" id="PTHR10502">
    <property type="entry name" value="ANNEXIN"/>
    <property type="match status" value="1"/>
</dbReference>
<dbReference type="AlphaFoldDB" id="A0A183K015"/>
<reference evidence="12 13" key="2">
    <citation type="submission" date="2018-11" db="EMBL/GenBank/DDBJ databases">
        <authorList>
            <consortium name="Pathogen Informatics"/>
        </authorList>
    </citation>
    <scope>NUCLEOTIDE SEQUENCE [LARGE SCALE GENOMIC DNA]</scope>
    <source>
        <strain evidence="12">Dakar</strain>
        <strain evidence="13">Dakar, Senegal</strain>
    </source>
</reference>
<dbReference type="Pfam" id="PF00191">
    <property type="entry name" value="Annexin"/>
    <property type="match status" value="3"/>
</dbReference>
<name>A0A183K015_9TREM</name>
<dbReference type="GO" id="GO:0005634">
    <property type="term" value="C:nucleus"/>
    <property type="evidence" value="ECO:0007669"/>
    <property type="project" value="TreeGrafter"/>
</dbReference>
<dbReference type="GO" id="GO:0005509">
    <property type="term" value="F:calcium ion binding"/>
    <property type="evidence" value="ECO:0007669"/>
    <property type="project" value="InterPro"/>
</dbReference>
<comment type="subunit">
    <text evidence="3">Homodimer.</text>
</comment>
<gene>
    <name evidence="12" type="ORF">SCUD_LOCUS8323</name>
</gene>
<evidence type="ECO:0000313" key="12">
    <source>
        <dbReference type="EMBL" id="VDP30156.1"/>
    </source>
</evidence>
<keyword evidence="13" id="KW-1185">Reference proteome</keyword>
<evidence type="ECO:0000256" key="4">
    <source>
        <dbReference type="ARBA" id="ARBA00022525"/>
    </source>
</evidence>
<dbReference type="GO" id="GO:0005544">
    <property type="term" value="F:calcium-dependent phospholipid binding"/>
    <property type="evidence" value="ECO:0007669"/>
    <property type="project" value="UniProtKB-KW"/>
</dbReference>
<dbReference type="STRING" id="6186.A0A183K015"/>
<evidence type="ECO:0000256" key="1">
    <source>
        <dbReference type="ARBA" id="ARBA00004613"/>
    </source>
</evidence>
<reference evidence="14" key="1">
    <citation type="submission" date="2016-06" db="UniProtKB">
        <authorList>
            <consortium name="WormBaseParasite"/>
        </authorList>
    </citation>
    <scope>IDENTIFICATION</scope>
</reference>
<dbReference type="FunFam" id="1.10.220.10:FF:000005">
    <property type="entry name" value="Annexin"/>
    <property type="match status" value="1"/>
</dbReference>
<accession>A0A183K015</accession>
<feature type="compositionally biased region" description="Polar residues" evidence="11">
    <location>
        <begin position="11"/>
        <end position="32"/>
    </location>
</feature>
<keyword evidence="6 10" id="KW-0677">Repeat</keyword>
<sequence length="488" mass="53628">MNPNYPDLSAWNLSGTQDTIPNQSSNYPNRNSRYPDGGPGYPVGGSGYPVGGPGFSGKRQGLPTTSGLEFSVGGQSSIDGGIGFAGGGPEPMVGGADYTSGYYPNSFSGGFQPSNPTGFRYSPQGGNFPRNNPYPVAQSPGYVPGAPRFGTQTNEYNNGSNLRTDQNICQSNPNSEIACLYALKDFEIPLSFKVNRLFTDPNLSPITSEHSQACVGFEPTVKDAANFNPEEDCERLRKAMAGLGTNEKELIEVMGRRSPNQRVIITKKYKAMFGKELTSKFESELSGHFYECMLALCRSPSELDAIELRKAMHGAVYKGRSLEKDLKDETSGYFKRILVALVQGDRDESQNVNECQARRDAEELYKAGEQRWGTDESKFIQVICHRSYAHLRSVFQHYSTLGRRDIESALKSEMSGDLLRAMLTKYFAERLKASMKGAGTADSTLIRIVVGRSGIDMGRIKKEFISLTGKSLESWIAVSVNNQLYIYS</sequence>
<keyword evidence="9 10" id="KW-0111">Calcium/phospholipid-binding</keyword>
<dbReference type="Gene3D" id="1.10.220.10">
    <property type="entry name" value="Annexin"/>
    <property type="match status" value="4"/>
</dbReference>
<dbReference type="PRINTS" id="PR00196">
    <property type="entry name" value="ANNEXIN"/>
</dbReference>
<evidence type="ECO:0000256" key="5">
    <source>
        <dbReference type="ARBA" id="ARBA00022723"/>
    </source>
</evidence>
<evidence type="ECO:0000256" key="2">
    <source>
        <dbReference type="ARBA" id="ARBA00007831"/>
    </source>
</evidence>
<comment type="subcellular location">
    <subcellularLocation>
        <location evidence="1">Secreted</location>
    </subcellularLocation>
</comment>
<dbReference type="InterPro" id="IPR018502">
    <property type="entry name" value="Annexin_repeat"/>
</dbReference>
<evidence type="ECO:0000256" key="10">
    <source>
        <dbReference type="RuleBase" id="RU003540"/>
    </source>
</evidence>
<dbReference type="InterPro" id="IPR037104">
    <property type="entry name" value="Annexin_sf"/>
</dbReference>
<evidence type="ECO:0000256" key="9">
    <source>
        <dbReference type="ARBA" id="ARBA00023302"/>
    </source>
</evidence>
<dbReference type="WBParaSite" id="SCUD_0000832301-mRNA-1">
    <property type="protein sequence ID" value="SCUD_0000832301-mRNA-1"/>
    <property type="gene ID" value="SCUD_0000832301"/>
</dbReference>
<dbReference type="FunFam" id="1.10.220.10:FF:000002">
    <property type="entry name" value="Annexin"/>
    <property type="match status" value="1"/>
</dbReference>
<dbReference type="GO" id="GO:0005886">
    <property type="term" value="C:plasma membrane"/>
    <property type="evidence" value="ECO:0007669"/>
    <property type="project" value="TreeGrafter"/>
</dbReference>
<comment type="similarity">
    <text evidence="2 10">Belongs to the annexin family.</text>
</comment>
<evidence type="ECO:0000313" key="13">
    <source>
        <dbReference type="Proteomes" id="UP000279833"/>
    </source>
</evidence>
<dbReference type="PROSITE" id="PS00223">
    <property type="entry name" value="ANNEXIN_1"/>
    <property type="match status" value="1"/>
</dbReference>
<evidence type="ECO:0000256" key="7">
    <source>
        <dbReference type="ARBA" id="ARBA00022837"/>
    </source>
</evidence>
<dbReference type="InterPro" id="IPR001464">
    <property type="entry name" value="Annexin"/>
</dbReference>
<feature type="compositionally biased region" description="Gly residues" evidence="11">
    <location>
        <begin position="37"/>
        <end position="46"/>
    </location>
</feature>
<dbReference type="InterPro" id="IPR018252">
    <property type="entry name" value="Annexin_repeat_CS"/>
</dbReference>
<dbReference type="GO" id="GO:0005737">
    <property type="term" value="C:cytoplasm"/>
    <property type="evidence" value="ECO:0007669"/>
    <property type="project" value="TreeGrafter"/>
</dbReference>
<proteinExistence type="inferred from homology"/>
<keyword evidence="4" id="KW-0964">Secreted</keyword>
<keyword evidence="5" id="KW-0479">Metal-binding</keyword>
<protein>
    <recommendedName>
        <fullName evidence="10">Annexin</fullName>
    </recommendedName>
</protein>
<evidence type="ECO:0000313" key="14">
    <source>
        <dbReference type="WBParaSite" id="SCUD_0000832301-mRNA-1"/>
    </source>
</evidence>
<dbReference type="SUPFAM" id="SSF47874">
    <property type="entry name" value="Annexin"/>
    <property type="match status" value="1"/>
</dbReference>
<evidence type="ECO:0000256" key="11">
    <source>
        <dbReference type="SAM" id="MobiDB-lite"/>
    </source>
</evidence>
<dbReference type="GO" id="GO:0001786">
    <property type="term" value="F:phosphatidylserine binding"/>
    <property type="evidence" value="ECO:0007669"/>
    <property type="project" value="TreeGrafter"/>
</dbReference>
<organism evidence="14">
    <name type="scientific">Schistosoma curassoni</name>
    <dbReference type="NCBI Taxonomy" id="6186"/>
    <lineage>
        <taxon>Eukaryota</taxon>
        <taxon>Metazoa</taxon>
        <taxon>Spiralia</taxon>
        <taxon>Lophotrochozoa</taxon>
        <taxon>Platyhelminthes</taxon>
        <taxon>Trematoda</taxon>
        <taxon>Digenea</taxon>
        <taxon>Strigeidida</taxon>
        <taxon>Schistosomatoidea</taxon>
        <taxon>Schistosomatidae</taxon>
        <taxon>Schistosoma</taxon>
    </lineage>
</organism>
<dbReference type="EMBL" id="UZAK01032690">
    <property type="protein sequence ID" value="VDP30156.1"/>
    <property type="molecule type" value="Genomic_DNA"/>
</dbReference>
<keyword evidence="7 10" id="KW-0106">Calcium</keyword>